<organism evidence="17 18">
    <name type="scientific">Clavelina lepadiformis</name>
    <name type="common">Light-bulb sea squirt</name>
    <name type="synonym">Ascidia lepadiformis</name>
    <dbReference type="NCBI Taxonomy" id="159417"/>
    <lineage>
        <taxon>Eukaryota</taxon>
        <taxon>Metazoa</taxon>
        <taxon>Chordata</taxon>
        <taxon>Tunicata</taxon>
        <taxon>Ascidiacea</taxon>
        <taxon>Aplousobranchia</taxon>
        <taxon>Clavelinidae</taxon>
        <taxon>Clavelina</taxon>
    </lineage>
</organism>
<feature type="compositionally biased region" description="Low complexity" evidence="14">
    <location>
        <begin position="1286"/>
        <end position="1297"/>
    </location>
</feature>
<dbReference type="PROSITE" id="PS50878">
    <property type="entry name" value="RT_POL"/>
    <property type="match status" value="1"/>
</dbReference>
<dbReference type="CDD" id="cd01647">
    <property type="entry name" value="RT_LTR"/>
    <property type="match status" value="1"/>
</dbReference>
<comment type="caution">
    <text evidence="17">The sequence shown here is derived from an EMBL/GenBank/DDBJ whole genome shotgun (WGS) entry which is preliminary data.</text>
</comment>
<dbReference type="PANTHER" id="PTHR37984">
    <property type="entry name" value="PROTEIN CBG26694"/>
    <property type="match status" value="1"/>
</dbReference>
<evidence type="ECO:0000256" key="5">
    <source>
        <dbReference type="ARBA" id="ARBA00022722"/>
    </source>
</evidence>
<evidence type="ECO:0000256" key="12">
    <source>
        <dbReference type="ARBA" id="ARBA00023268"/>
    </source>
</evidence>
<keyword evidence="4" id="KW-0548">Nucleotidyltransferase</keyword>
<dbReference type="InterPro" id="IPR036397">
    <property type="entry name" value="RNaseH_sf"/>
</dbReference>
<feature type="region of interest" description="Disordered" evidence="14">
    <location>
        <begin position="758"/>
        <end position="780"/>
    </location>
</feature>
<feature type="region of interest" description="Disordered" evidence="14">
    <location>
        <begin position="1"/>
        <end position="36"/>
    </location>
</feature>
<accession>A0ABP0FED8</accession>
<evidence type="ECO:0000259" key="15">
    <source>
        <dbReference type="PROSITE" id="PS50878"/>
    </source>
</evidence>
<dbReference type="InterPro" id="IPR000477">
    <property type="entry name" value="RT_dom"/>
</dbReference>
<keyword evidence="7" id="KW-0378">Hydrolase</keyword>
<reference evidence="17 18" key="1">
    <citation type="submission" date="2024-02" db="EMBL/GenBank/DDBJ databases">
        <authorList>
            <person name="Daric V."/>
            <person name="Darras S."/>
        </authorList>
    </citation>
    <scope>NUCLEOTIDE SEQUENCE [LARGE SCALE GENOMIC DNA]</scope>
</reference>
<dbReference type="PROSITE" id="PS50994">
    <property type="entry name" value="INTEGRASE"/>
    <property type="match status" value="1"/>
</dbReference>
<dbReference type="Gene3D" id="3.30.420.10">
    <property type="entry name" value="Ribonuclease H-like superfamily/Ribonuclease H"/>
    <property type="match status" value="1"/>
</dbReference>
<dbReference type="Gene3D" id="3.10.10.10">
    <property type="entry name" value="HIV Type 1 Reverse Transcriptase, subunit A, domain 1"/>
    <property type="match status" value="1"/>
</dbReference>
<comment type="similarity">
    <text evidence="1">Belongs to the beta type-B retroviral polymerase family. HERV class-II K(HML-2) pol subfamily.</text>
</comment>
<dbReference type="CDD" id="cd09274">
    <property type="entry name" value="RNase_HI_RT_Ty3"/>
    <property type="match status" value="1"/>
</dbReference>
<evidence type="ECO:0000256" key="3">
    <source>
        <dbReference type="ARBA" id="ARBA00022679"/>
    </source>
</evidence>
<keyword evidence="8" id="KW-0460">Magnesium</keyword>
<evidence type="ECO:0000256" key="2">
    <source>
        <dbReference type="ARBA" id="ARBA00012180"/>
    </source>
</evidence>
<dbReference type="Pfam" id="PF17921">
    <property type="entry name" value="Integrase_H2C2"/>
    <property type="match status" value="1"/>
</dbReference>
<evidence type="ECO:0000313" key="18">
    <source>
        <dbReference type="Proteomes" id="UP001642483"/>
    </source>
</evidence>
<evidence type="ECO:0000256" key="4">
    <source>
        <dbReference type="ARBA" id="ARBA00022695"/>
    </source>
</evidence>
<feature type="compositionally biased region" description="Basic residues" evidence="14">
    <location>
        <begin position="1298"/>
        <end position="1308"/>
    </location>
</feature>
<dbReference type="InterPro" id="IPR001969">
    <property type="entry name" value="Aspartic_peptidase_AS"/>
</dbReference>
<dbReference type="InterPro" id="IPR043128">
    <property type="entry name" value="Rev_trsase/Diguanyl_cyclase"/>
</dbReference>
<dbReference type="Pfam" id="PF17919">
    <property type="entry name" value="RT_RNaseH_2"/>
    <property type="match status" value="1"/>
</dbReference>
<evidence type="ECO:0000256" key="7">
    <source>
        <dbReference type="ARBA" id="ARBA00022801"/>
    </source>
</evidence>
<dbReference type="InterPro" id="IPR001584">
    <property type="entry name" value="Integrase_cat-core"/>
</dbReference>
<protein>
    <recommendedName>
        <fullName evidence="13">Gypsy retrotransposon integrase-like protein 1</fullName>
        <ecNumber evidence="2">3.1.26.4</ecNumber>
    </recommendedName>
</protein>
<dbReference type="InterPro" id="IPR043502">
    <property type="entry name" value="DNA/RNA_pol_sf"/>
</dbReference>
<keyword evidence="12" id="KW-0511">Multifunctional enzyme</keyword>
<dbReference type="SUPFAM" id="SSF53098">
    <property type="entry name" value="Ribonuclease H-like"/>
    <property type="match status" value="1"/>
</dbReference>
<dbReference type="Gene3D" id="1.10.340.70">
    <property type="match status" value="1"/>
</dbReference>
<dbReference type="Pfam" id="PF22938">
    <property type="entry name" value="Integrase_p58_C"/>
    <property type="match status" value="1"/>
</dbReference>
<dbReference type="PROSITE" id="PS00141">
    <property type="entry name" value="ASP_PROTEASE"/>
    <property type="match status" value="1"/>
</dbReference>
<keyword evidence="10" id="KW-0229">DNA integration</keyword>
<dbReference type="Pfam" id="PF13975">
    <property type="entry name" value="gag-asp_proteas"/>
    <property type="match status" value="1"/>
</dbReference>
<feature type="region of interest" description="Disordered" evidence="14">
    <location>
        <begin position="1276"/>
        <end position="1316"/>
    </location>
</feature>
<evidence type="ECO:0000313" key="17">
    <source>
        <dbReference type="EMBL" id="CAK8678053.1"/>
    </source>
</evidence>
<keyword evidence="11" id="KW-0695">RNA-directed DNA polymerase</keyword>
<dbReference type="InterPro" id="IPR050951">
    <property type="entry name" value="Retrovirus_Pol_polyprotein"/>
</dbReference>
<dbReference type="PANTHER" id="PTHR37984:SF5">
    <property type="entry name" value="PROTEIN NYNRIN-LIKE"/>
    <property type="match status" value="1"/>
</dbReference>
<evidence type="ECO:0000256" key="10">
    <source>
        <dbReference type="ARBA" id="ARBA00022908"/>
    </source>
</evidence>
<dbReference type="InterPro" id="IPR041577">
    <property type="entry name" value="RT_RNaseH_2"/>
</dbReference>
<dbReference type="EMBL" id="CAWYQH010000046">
    <property type="protein sequence ID" value="CAK8678053.1"/>
    <property type="molecule type" value="Genomic_DNA"/>
</dbReference>
<feature type="domain" description="Reverse transcriptase" evidence="15">
    <location>
        <begin position="376"/>
        <end position="555"/>
    </location>
</feature>
<name>A0ABP0FED8_CLALP</name>
<dbReference type="InterPro" id="IPR054465">
    <property type="entry name" value="Integrase_p58-like_C"/>
</dbReference>
<keyword evidence="6" id="KW-0255">Endonuclease</keyword>
<keyword evidence="18" id="KW-1185">Reference proteome</keyword>
<keyword evidence="9" id="KW-0694">RNA-binding</keyword>
<evidence type="ECO:0000256" key="6">
    <source>
        <dbReference type="ARBA" id="ARBA00022759"/>
    </source>
</evidence>
<dbReference type="Pfam" id="PF00078">
    <property type="entry name" value="RVT_1"/>
    <property type="match status" value="1"/>
</dbReference>
<dbReference type="CDD" id="cd00303">
    <property type="entry name" value="retropepsin_like"/>
    <property type="match status" value="1"/>
</dbReference>
<dbReference type="InterPro" id="IPR021109">
    <property type="entry name" value="Peptidase_aspartic_dom_sf"/>
</dbReference>
<dbReference type="SUPFAM" id="SSF50630">
    <property type="entry name" value="Acid proteases"/>
    <property type="match status" value="1"/>
</dbReference>
<keyword evidence="3" id="KW-0808">Transferase</keyword>
<feature type="compositionally biased region" description="Polar residues" evidence="14">
    <location>
        <begin position="766"/>
        <end position="779"/>
    </location>
</feature>
<dbReference type="InterPro" id="IPR012337">
    <property type="entry name" value="RNaseH-like_sf"/>
</dbReference>
<evidence type="ECO:0000256" key="11">
    <source>
        <dbReference type="ARBA" id="ARBA00022918"/>
    </source>
</evidence>
<keyword evidence="5" id="KW-0540">Nuclease</keyword>
<evidence type="ECO:0000256" key="8">
    <source>
        <dbReference type="ARBA" id="ARBA00022842"/>
    </source>
</evidence>
<dbReference type="Proteomes" id="UP001642483">
    <property type="component" value="Unassembled WGS sequence"/>
</dbReference>
<evidence type="ECO:0000256" key="14">
    <source>
        <dbReference type="SAM" id="MobiDB-lite"/>
    </source>
</evidence>
<dbReference type="Gene3D" id="3.10.20.370">
    <property type="match status" value="1"/>
</dbReference>
<dbReference type="EC" id="3.1.26.4" evidence="2"/>
<dbReference type="Pfam" id="PF00665">
    <property type="entry name" value="rve"/>
    <property type="match status" value="1"/>
</dbReference>
<evidence type="ECO:0000256" key="13">
    <source>
        <dbReference type="ARBA" id="ARBA00039658"/>
    </source>
</evidence>
<dbReference type="Gene3D" id="3.30.70.270">
    <property type="match status" value="2"/>
</dbReference>
<dbReference type="SUPFAM" id="SSF56672">
    <property type="entry name" value="DNA/RNA polymerases"/>
    <property type="match status" value="1"/>
</dbReference>
<evidence type="ECO:0000259" key="16">
    <source>
        <dbReference type="PROSITE" id="PS50994"/>
    </source>
</evidence>
<evidence type="ECO:0000256" key="9">
    <source>
        <dbReference type="ARBA" id="ARBA00022884"/>
    </source>
</evidence>
<evidence type="ECO:0000256" key="1">
    <source>
        <dbReference type="ARBA" id="ARBA00010879"/>
    </source>
</evidence>
<dbReference type="InterPro" id="IPR041588">
    <property type="entry name" value="Integrase_H2C2"/>
</dbReference>
<gene>
    <name evidence="17" type="ORF">CVLEPA_LOCUS8010</name>
</gene>
<dbReference type="Gene3D" id="2.40.70.10">
    <property type="entry name" value="Acid Proteases"/>
    <property type="match status" value="1"/>
</dbReference>
<proteinExistence type="inferred from homology"/>
<feature type="domain" description="Integrase catalytic" evidence="16">
    <location>
        <begin position="960"/>
        <end position="1119"/>
    </location>
</feature>
<sequence>MRRKRTHQSILSSTQPPGKRQRGGHRCPPLNPSPQPKRELVTYKIQTVSAEQYRYVNVIINGKPLFALVDTGASITVISHLAFQQCSAQDLNDCPSNVRFIGASGTVIAMAGKAKLNFTVAGIEATRDVFVAENLSESCILGLDFLQDHGCIVDYDVMTLKAGGGTLPLLREPGILHSSSIALIESLLIPAFTEVVLPCSVKRPTKSKSNDVFIQRSESLLDKYEILGANYVTKTKENLVPVRLANFTNKSKCIPAGTTVADLIPIVGENVSYINAYSLCCISKEVDKPAIDDDVSSLIEQLHLNDLNLSDVEREAVIEVIRRRKAAFSLSKRDLGKTNILTHSIDTGDAAPIRQHPRRMSEENKRKVDELLKDMLNDNVISHSQSPWSSPVVLVKKKDGNTRFCIDYRAVNDCTKKHSFPLPRIDDSLDQLSGCKYFTTLDLKSGYWQIPMSEGDREKTAFTCHRGLFDFNVMPFGLANAPATFQHLMRIVLDGVEWNGALAYLDDIIIYARTFQDHLRNLDDVLSRLVAGGLKLKPTKCNLFKEEVRFLGHVVSKSGVSCDPEKISAVSNWPVPSSIKDVRQFLGLASYYRKFVRDFAKIAAPLYDLTKPQKQFCWNDKCLHSFNLLKDALVTNPVLRYPDFTQQFILDTDASNFSLGCVLSQIVDGEEHPVSYASRSLTKAERNYSTTRKELLAIVYGVQKFRCYLGTPFLLRTDHASLRWLWTAKEAYGQCARWFEILADFDFKLIHRSGSKHSNADALSRRPQSSKTSDSNSVEVNPERYPFEVEENFKTCKTSTESVLSIDLREGFGWTPDQISQAQMSDEHLFVVLGWIRAGARPPFKKIKKLSSEIRHYWSLFGEFVLVHQCLYRSLEDTLEGKRLQLLVPKEMCPRVLKELHDASHGGGHMGVDRTAERVSRRFYWPRWKTDVREYCERCTLCDLRKAPSKTPRAPLVPSEELEPMQRIEIDVLGGLPVTHSGNRYILVATDMYTKYMQAWSMPSQTAQETAFVLYHNWMTIHGVPERIHSDQGGNFESQLFKELIDLLGCKKSRTTAYHPSGNGAVERANRTILSIMKNYVQRDPLSWDKSLSSICATYNASRHEETGVSPHFLLTGRELRLPADLMTGQPSSRPSSSAMFDLQDRMRLVHEVVKTRLNQRRQSMKERYDKSVSRQAEFQVGDEVMLRNTVISKDEKRKFHLPYSGPYEVVETFPPVNYLIRNHERTLRVHFNRLKLSRGDHHTGMPSYNQASCPEDVPQQLDMPLTGAYFFNRPNRSNANRHESNNFNNVCNSRNNGRLRRSPRRTIRYPDVETY</sequence>